<dbReference type="AlphaFoldDB" id="A0A1A9AK21"/>
<dbReference type="Proteomes" id="UP000078550">
    <property type="component" value="Unassembled WGS sequence"/>
</dbReference>
<gene>
    <name evidence="2" type="ORF">POVWA2_074010</name>
</gene>
<evidence type="ECO:0000313" key="3">
    <source>
        <dbReference type="Proteomes" id="UP000078550"/>
    </source>
</evidence>
<proteinExistence type="predicted"/>
<keyword evidence="1" id="KW-0472">Membrane</keyword>
<organism evidence="2 3">
    <name type="scientific">Plasmodium ovale wallikeri</name>
    <dbReference type="NCBI Taxonomy" id="864142"/>
    <lineage>
        <taxon>Eukaryota</taxon>
        <taxon>Sar</taxon>
        <taxon>Alveolata</taxon>
        <taxon>Apicomplexa</taxon>
        <taxon>Aconoidasida</taxon>
        <taxon>Haemosporida</taxon>
        <taxon>Plasmodiidae</taxon>
        <taxon>Plasmodium</taxon>
        <taxon>Plasmodium (Plasmodium)</taxon>
    </lineage>
</organism>
<reference evidence="3" key="1">
    <citation type="submission" date="2016-05" db="EMBL/GenBank/DDBJ databases">
        <authorList>
            <person name="Naeem Raeece"/>
        </authorList>
    </citation>
    <scope>NUCLEOTIDE SEQUENCE [LARGE SCALE GENOMIC DNA]</scope>
</reference>
<sequence>MISLFLHIVKWDSNNDSLEDFYLYKFYEEFNKENDIDDHNSYCNSHFTTLEDGGLIINDLCAKLRRNFSKLSNIEPSLSKQDGCRYLKFWLNDQIISYEYNYNIISPLIEKWDTFENLSSSEGRCGSDDILVDYYNSDVYNIHHEAFYVMEIIFEYLKKRDAIRKTVDIHNINIILNDIKDSYITDNFPLYNKIKDICSKSDSGHLCKIYNKCKNQYGAQLLELESKIGTYQIAEAAEIERSRLVKELSDVTRTSSTSGGSIAAGVICSFLGLLLSSLILYKFTPLGSRLRLKMGRKENMWNNIGEEDDIFQNDPESFNRKSKNRPYNLIYHSVQN</sequence>
<evidence type="ECO:0000256" key="1">
    <source>
        <dbReference type="SAM" id="Phobius"/>
    </source>
</evidence>
<dbReference type="InterPro" id="IPR008780">
    <property type="entry name" value="Plasmodium_Vir"/>
</dbReference>
<feature type="transmembrane region" description="Helical" evidence="1">
    <location>
        <begin position="262"/>
        <end position="284"/>
    </location>
</feature>
<accession>A0A1A9AK21</accession>
<keyword evidence="1" id="KW-1133">Transmembrane helix</keyword>
<dbReference type="EMBL" id="FLRE01001417">
    <property type="protein sequence ID" value="SBT56534.1"/>
    <property type="molecule type" value="Genomic_DNA"/>
</dbReference>
<dbReference type="Pfam" id="PF05795">
    <property type="entry name" value="Plasmodium_Vir"/>
    <property type="match status" value="2"/>
</dbReference>
<protein>
    <submittedName>
        <fullName evidence="2">PIR Superfamily Protein</fullName>
    </submittedName>
</protein>
<keyword evidence="1" id="KW-0812">Transmembrane</keyword>
<name>A0A1A9AK21_PLAOA</name>
<evidence type="ECO:0000313" key="2">
    <source>
        <dbReference type="EMBL" id="SBT56534.1"/>
    </source>
</evidence>